<dbReference type="GO" id="GO:0003824">
    <property type="term" value="F:catalytic activity"/>
    <property type="evidence" value="ECO:0007669"/>
    <property type="project" value="InterPro"/>
</dbReference>
<evidence type="ECO:0000256" key="3">
    <source>
        <dbReference type="ARBA" id="ARBA00022450"/>
    </source>
</evidence>
<evidence type="ECO:0000259" key="5">
    <source>
        <dbReference type="PROSITE" id="PS50075"/>
    </source>
</evidence>
<reference evidence="6 7" key="1">
    <citation type="submission" date="2018-02" db="EMBL/GenBank/DDBJ databases">
        <authorList>
            <person name="Machado R.A."/>
        </authorList>
    </citation>
    <scope>NUCLEOTIDE SEQUENCE [LARGE SCALE GENOMIC DNA]</scope>
    <source>
        <strain evidence="6 7">DSM 23271</strain>
    </source>
</reference>
<dbReference type="FunFam" id="3.30.300.30:FF:000010">
    <property type="entry name" value="Enterobactin synthetase component F"/>
    <property type="match status" value="1"/>
</dbReference>
<keyword evidence="4" id="KW-0597">Phosphoprotein</keyword>
<proteinExistence type="inferred from homology"/>
<dbReference type="Gene3D" id="3.30.300.30">
    <property type="match status" value="1"/>
</dbReference>
<evidence type="ECO:0000313" key="7">
    <source>
        <dbReference type="Proteomes" id="UP000547931"/>
    </source>
</evidence>
<dbReference type="InterPro" id="IPR020806">
    <property type="entry name" value="PKS_PP-bd"/>
</dbReference>
<dbReference type="PANTHER" id="PTHR45527:SF1">
    <property type="entry name" value="FATTY ACID SYNTHASE"/>
    <property type="match status" value="1"/>
</dbReference>
<dbReference type="SUPFAM" id="SSF47336">
    <property type="entry name" value="ACP-like"/>
    <property type="match status" value="1"/>
</dbReference>
<organism evidence="6 7">
    <name type="scientific">Photorhabdus stackebrandtii</name>
    <dbReference type="NCBI Taxonomy" id="1123042"/>
    <lineage>
        <taxon>Bacteria</taxon>
        <taxon>Pseudomonadati</taxon>
        <taxon>Pseudomonadota</taxon>
        <taxon>Gammaproteobacteria</taxon>
        <taxon>Enterobacterales</taxon>
        <taxon>Morganellaceae</taxon>
        <taxon>Photorhabdus</taxon>
    </lineage>
</organism>
<dbReference type="Gene3D" id="1.10.1200.10">
    <property type="entry name" value="ACP-like"/>
    <property type="match status" value="1"/>
</dbReference>
<dbReference type="InterPro" id="IPR023213">
    <property type="entry name" value="CAT-like_dom_sf"/>
</dbReference>
<dbReference type="SMART" id="SM00823">
    <property type="entry name" value="PKS_PP"/>
    <property type="match status" value="1"/>
</dbReference>
<dbReference type="InterPro" id="IPR036736">
    <property type="entry name" value="ACP-like_sf"/>
</dbReference>
<dbReference type="GO" id="GO:0005737">
    <property type="term" value="C:cytoplasm"/>
    <property type="evidence" value="ECO:0007669"/>
    <property type="project" value="TreeGrafter"/>
</dbReference>
<keyword evidence="3" id="KW-0596">Phosphopantetheine</keyword>
<dbReference type="AlphaFoldDB" id="A0A7X5QR50"/>
<dbReference type="Pfam" id="PF13193">
    <property type="entry name" value="AMP-binding_C"/>
    <property type="match status" value="1"/>
</dbReference>
<feature type="non-terminal residue" evidence="6">
    <location>
        <position position="454"/>
    </location>
</feature>
<dbReference type="InterPro" id="IPR025110">
    <property type="entry name" value="AMP-bd_C"/>
</dbReference>
<dbReference type="Pfam" id="PF00668">
    <property type="entry name" value="Condensation"/>
    <property type="match status" value="1"/>
</dbReference>
<name>A0A7X5QR50_9GAMM</name>
<feature type="domain" description="Carrier" evidence="5">
    <location>
        <begin position="202"/>
        <end position="276"/>
    </location>
</feature>
<dbReference type="Gene3D" id="3.30.559.10">
    <property type="entry name" value="Chloramphenicol acetyltransferase-like domain"/>
    <property type="match status" value="1"/>
</dbReference>
<comment type="similarity">
    <text evidence="2">Belongs to the ATP-dependent AMP-binding enzyme family.</text>
</comment>
<dbReference type="PROSITE" id="PS50075">
    <property type="entry name" value="CARRIER"/>
    <property type="match status" value="1"/>
</dbReference>
<dbReference type="Gene3D" id="3.40.50.12780">
    <property type="entry name" value="N-terminal domain of ligase-like"/>
    <property type="match status" value="1"/>
</dbReference>
<dbReference type="PANTHER" id="PTHR45527">
    <property type="entry name" value="NONRIBOSOMAL PEPTIDE SYNTHETASE"/>
    <property type="match status" value="1"/>
</dbReference>
<dbReference type="SUPFAM" id="SSF56801">
    <property type="entry name" value="Acetyl-CoA synthetase-like"/>
    <property type="match status" value="1"/>
</dbReference>
<dbReference type="GO" id="GO:0044550">
    <property type="term" value="P:secondary metabolite biosynthetic process"/>
    <property type="evidence" value="ECO:0007669"/>
    <property type="project" value="TreeGrafter"/>
</dbReference>
<feature type="non-terminal residue" evidence="6">
    <location>
        <position position="1"/>
    </location>
</feature>
<evidence type="ECO:0000313" key="6">
    <source>
        <dbReference type="EMBL" id="NHB98847.1"/>
    </source>
</evidence>
<dbReference type="EMBL" id="PUJV01000111">
    <property type="protein sequence ID" value="NHB98847.1"/>
    <property type="molecule type" value="Genomic_DNA"/>
</dbReference>
<evidence type="ECO:0000256" key="1">
    <source>
        <dbReference type="ARBA" id="ARBA00001957"/>
    </source>
</evidence>
<dbReference type="InterPro" id="IPR000873">
    <property type="entry name" value="AMP-dep_synth/lig_dom"/>
</dbReference>
<dbReference type="FunFam" id="1.10.1200.10:FF:000005">
    <property type="entry name" value="Nonribosomal peptide synthetase 1"/>
    <property type="match status" value="1"/>
</dbReference>
<dbReference type="InterPro" id="IPR042099">
    <property type="entry name" value="ANL_N_sf"/>
</dbReference>
<dbReference type="GO" id="GO:0031177">
    <property type="term" value="F:phosphopantetheine binding"/>
    <property type="evidence" value="ECO:0007669"/>
    <property type="project" value="InterPro"/>
</dbReference>
<comment type="cofactor">
    <cofactor evidence="1">
        <name>pantetheine 4'-phosphate</name>
        <dbReference type="ChEBI" id="CHEBI:47942"/>
    </cofactor>
</comment>
<dbReference type="FunFam" id="2.30.38.10:FF:000001">
    <property type="entry name" value="Non-ribosomal peptide synthetase PvdI"/>
    <property type="match status" value="1"/>
</dbReference>
<protein>
    <submittedName>
        <fullName evidence="6">Non-ribosomal peptide synthetase</fullName>
    </submittedName>
</protein>
<comment type="caution">
    <text evidence="6">The sequence shown here is derived from an EMBL/GenBank/DDBJ whole genome shotgun (WGS) entry which is preliminary data.</text>
</comment>
<evidence type="ECO:0000256" key="4">
    <source>
        <dbReference type="ARBA" id="ARBA00022553"/>
    </source>
</evidence>
<dbReference type="GO" id="GO:0043041">
    <property type="term" value="P:amino acid activation for nonribosomal peptide biosynthetic process"/>
    <property type="evidence" value="ECO:0007669"/>
    <property type="project" value="TreeGrafter"/>
</dbReference>
<accession>A0A7X5QR50</accession>
<keyword evidence="7" id="KW-1185">Reference proteome</keyword>
<sequence>ALVPIGRPTANTRIYLLDDDGQPVPLGAVGELYIGGAGVTRGYLNLPDLTDERFLADRFSDATDARMYRSGDLARYLPDGNLVFAGRNDQQVKIRGFRIEPGEIEAHLTEHPAVSEALVLALGDGQDKRLVAYVVANNVVAEADSGLAASLREHLSAILPDYMVPAAFVRLDAFPLTPNGKRDRQALPAPGEDAFARQVYEAPQGETETALAAIWRELLGIEQISGHDNFFALGGHSLLAVRVMNRIAAFGVELPLVALFTSPSLAAFAERICAQRNVEGGRLSEIIPVSRESALPLSFAQQRLWFLAQFDGVSDTYHIPLELHLRGQLNITAWQQALNRLFARHEALRSVFIMVDGQPQVKLLPAEFGLPVKQYDLRNALEVDEQLKLLCVQEAETPFDLARGPLIRCALIQRADEDYVFLLTQHHIVSDGWSVEILKSELGVLYSACLNEQP</sequence>
<evidence type="ECO:0000256" key="2">
    <source>
        <dbReference type="ARBA" id="ARBA00006432"/>
    </source>
</evidence>
<dbReference type="Pfam" id="PF00501">
    <property type="entry name" value="AMP-binding"/>
    <property type="match status" value="1"/>
</dbReference>
<dbReference type="InterPro" id="IPR009081">
    <property type="entry name" value="PP-bd_ACP"/>
</dbReference>
<dbReference type="Pfam" id="PF00550">
    <property type="entry name" value="PP-binding"/>
    <property type="match status" value="1"/>
</dbReference>
<dbReference type="SUPFAM" id="SSF52777">
    <property type="entry name" value="CoA-dependent acyltransferases"/>
    <property type="match status" value="1"/>
</dbReference>
<dbReference type="InterPro" id="IPR001242">
    <property type="entry name" value="Condensation_dom"/>
</dbReference>
<dbReference type="Proteomes" id="UP000547931">
    <property type="component" value="Unassembled WGS sequence"/>
</dbReference>
<dbReference type="RefSeq" id="WP_166291883.1">
    <property type="nucleotide sequence ID" value="NZ_CAWPIE010000111.1"/>
</dbReference>
<dbReference type="InterPro" id="IPR045851">
    <property type="entry name" value="AMP-bd_C_sf"/>
</dbReference>
<gene>
    <name evidence="6" type="ORF">C5470_22100</name>
</gene>